<dbReference type="InterPro" id="IPR014284">
    <property type="entry name" value="RNA_pol_sigma-70_dom"/>
</dbReference>
<comment type="similarity">
    <text evidence="1">Belongs to the sigma-70 factor family. ECF subfamily.</text>
</comment>
<dbReference type="SUPFAM" id="SSF88659">
    <property type="entry name" value="Sigma3 and sigma4 domains of RNA polymerase sigma factors"/>
    <property type="match status" value="1"/>
</dbReference>
<evidence type="ECO:0000259" key="6">
    <source>
        <dbReference type="Pfam" id="PF08281"/>
    </source>
</evidence>
<dbReference type="Gene3D" id="1.10.1740.10">
    <property type="match status" value="1"/>
</dbReference>
<evidence type="ECO:0000259" key="5">
    <source>
        <dbReference type="Pfam" id="PF04542"/>
    </source>
</evidence>
<dbReference type="EMBL" id="NSKE01000004">
    <property type="protein sequence ID" value="PAU94483.1"/>
    <property type="molecule type" value="Genomic_DNA"/>
</dbReference>
<dbReference type="Pfam" id="PF08281">
    <property type="entry name" value="Sigma70_r4_2"/>
    <property type="match status" value="1"/>
</dbReference>
<dbReference type="InterPro" id="IPR013325">
    <property type="entry name" value="RNA_pol_sigma_r2"/>
</dbReference>
<dbReference type="GO" id="GO:0016987">
    <property type="term" value="F:sigma factor activity"/>
    <property type="evidence" value="ECO:0007669"/>
    <property type="project" value="UniProtKB-KW"/>
</dbReference>
<gene>
    <name evidence="7" type="ORF">CK503_06715</name>
</gene>
<evidence type="ECO:0000313" key="7">
    <source>
        <dbReference type="EMBL" id="PAU94483.1"/>
    </source>
</evidence>
<evidence type="ECO:0000256" key="3">
    <source>
        <dbReference type="ARBA" id="ARBA00023082"/>
    </source>
</evidence>
<protein>
    <recommendedName>
        <fullName evidence="9">RNA polymerase sigma factor 70 region 4 type 2 domain-containing protein</fullName>
    </recommendedName>
</protein>
<proteinExistence type="inferred from homology"/>
<sequence>MGSTRSIPQSDEELWAKLKEGQKGSLRTLFLRYYDSLFSYGLSVCSKEELVEDCLQELFYQLWESRATLSEVQNVKGYLWISFRRRLMGEIKKRNDINYRSVSFKSDMKKVVSVEGLFIDNEQQAKLHQKLQEICEDLTQREREVLFLKYYEGMSYSEIEQILGLEYQTVRNYMYRAIERLRKIFEKEGIKIALGLLFLIII</sequence>
<dbReference type="InterPro" id="IPR007627">
    <property type="entry name" value="RNA_pol_sigma70_r2"/>
</dbReference>
<reference evidence="7 8" key="1">
    <citation type="submission" date="2017-08" db="EMBL/GenBank/DDBJ databases">
        <title>Aliifodinibius alkalisoli sp. nov., isolated from saline alkaline soil.</title>
        <authorList>
            <person name="Liu D."/>
            <person name="Zhang G."/>
        </authorList>
    </citation>
    <scope>NUCLEOTIDE SEQUENCE [LARGE SCALE GENOMIC DNA]</scope>
    <source>
        <strain evidence="7 8">WN023</strain>
    </source>
</reference>
<evidence type="ECO:0000313" key="8">
    <source>
        <dbReference type="Proteomes" id="UP000218831"/>
    </source>
</evidence>
<evidence type="ECO:0000256" key="2">
    <source>
        <dbReference type="ARBA" id="ARBA00023015"/>
    </source>
</evidence>
<dbReference type="GO" id="GO:0006352">
    <property type="term" value="P:DNA-templated transcription initiation"/>
    <property type="evidence" value="ECO:0007669"/>
    <property type="project" value="InterPro"/>
</dbReference>
<dbReference type="PANTHER" id="PTHR43133:SF46">
    <property type="entry name" value="RNA POLYMERASE SIGMA-70 FACTOR ECF SUBFAMILY"/>
    <property type="match status" value="1"/>
</dbReference>
<dbReference type="GO" id="GO:0003677">
    <property type="term" value="F:DNA binding"/>
    <property type="evidence" value="ECO:0007669"/>
    <property type="project" value="InterPro"/>
</dbReference>
<evidence type="ECO:0000256" key="1">
    <source>
        <dbReference type="ARBA" id="ARBA00010641"/>
    </source>
</evidence>
<dbReference type="Pfam" id="PF04542">
    <property type="entry name" value="Sigma70_r2"/>
    <property type="match status" value="1"/>
</dbReference>
<dbReference type="InterPro" id="IPR039425">
    <property type="entry name" value="RNA_pol_sigma-70-like"/>
</dbReference>
<organism evidence="7 8">
    <name type="scientific">Fodinibius salipaludis</name>
    <dbReference type="NCBI Taxonomy" id="2032627"/>
    <lineage>
        <taxon>Bacteria</taxon>
        <taxon>Pseudomonadati</taxon>
        <taxon>Balneolota</taxon>
        <taxon>Balneolia</taxon>
        <taxon>Balneolales</taxon>
        <taxon>Balneolaceae</taxon>
        <taxon>Fodinibius</taxon>
    </lineage>
</organism>
<dbReference type="CDD" id="cd06171">
    <property type="entry name" value="Sigma70_r4"/>
    <property type="match status" value="1"/>
</dbReference>
<evidence type="ECO:0008006" key="9">
    <source>
        <dbReference type="Google" id="ProtNLM"/>
    </source>
</evidence>
<dbReference type="InterPro" id="IPR013249">
    <property type="entry name" value="RNA_pol_sigma70_r4_t2"/>
</dbReference>
<evidence type="ECO:0000256" key="4">
    <source>
        <dbReference type="ARBA" id="ARBA00023163"/>
    </source>
</evidence>
<keyword evidence="4" id="KW-0804">Transcription</keyword>
<dbReference type="Proteomes" id="UP000218831">
    <property type="component" value="Unassembled WGS sequence"/>
</dbReference>
<comment type="caution">
    <text evidence="7">The sequence shown here is derived from an EMBL/GenBank/DDBJ whole genome shotgun (WGS) entry which is preliminary data.</text>
</comment>
<dbReference type="InterPro" id="IPR036388">
    <property type="entry name" value="WH-like_DNA-bd_sf"/>
</dbReference>
<dbReference type="SUPFAM" id="SSF88946">
    <property type="entry name" value="Sigma2 domain of RNA polymerase sigma factors"/>
    <property type="match status" value="1"/>
</dbReference>
<name>A0A2A2GC89_9BACT</name>
<dbReference type="OrthoDB" id="9150024at2"/>
<dbReference type="PANTHER" id="PTHR43133">
    <property type="entry name" value="RNA POLYMERASE ECF-TYPE SIGMA FACTO"/>
    <property type="match status" value="1"/>
</dbReference>
<dbReference type="AlphaFoldDB" id="A0A2A2GC89"/>
<keyword evidence="3" id="KW-0731">Sigma factor</keyword>
<keyword evidence="2" id="KW-0805">Transcription regulation</keyword>
<accession>A0A2A2GC89</accession>
<keyword evidence="8" id="KW-1185">Reference proteome</keyword>
<dbReference type="NCBIfam" id="TIGR02937">
    <property type="entry name" value="sigma70-ECF"/>
    <property type="match status" value="1"/>
</dbReference>
<dbReference type="InterPro" id="IPR013324">
    <property type="entry name" value="RNA_pol_sigma_r3/r4-like"/>
</dbReference>
<dbReference type="Gene3D" id="1.10.10.10">
    <property type="entry name" value="Winged helix-like DNA-binding domain superfamily/Winged helix DNA-binding domain"/>
    <property type="match status" value="1"/>
</dbReference>
<feature type="domain" description="RNA polymerase sigma-70 region 2" evidence="5">
    <location>
        <begin position="29"/>
        <end position="94"/>
    </location>
</feature>
<feature type="domain" description="RNA polymerase sigma factor 70 region 4 type 2" evidence="6">
    <location>
        <begin position="129"/>
        <end position="181"/>
    </location>
</feature>
<dbReference type="RefSeq" id="WP_095606024.1">
    <property type="nucleotide sequence ID" value="NZ_NSKE01000004.1"/>
</dbReference>